<reference evidence="2 3" key="1">
    <citation type="journal article" date="2016" name="Mol. Biol. Evol.">
        <title>Comparative Genomics of Early-Diverging Mushroom-Forming Fungi Provides Insights into the Origins of Lignocellulose Decay Capabilities.</title>
        <authorList>
            <person name="Nagy L.G."/>
            <person name="Riley R."/>
            <person name="Tritt A."/>
            <person name="Adam C."/>
            <person name="Daum C."/>
            <person name="Floudas D."/>
            <person name="Sun H."/>
            <person name="Yadav J.S."/>
            <person name="Pangilinan J."/>
            <person name="Larsson K.H."/>
            <person name="Matsuura K."/>
            <person name="Barry K."/>
            <person name="Labutti K."/>
            <person name="Kuo R."/>
            <person name="Ohm R.A."/>
            <person name="Bhattacharya S.S."/>
            <person name="Shirouzu T."/>
            <person name="Yoshinaga Y."/>
            <person name="Martin F.M."/>
            <person name="Grigoriev I.V."/>
            <person name="Hibbett D.S."/>
        </authorList>
    </citation>
    <scope>NUCLEOTIDE SEQUENCE [LARGE SCALE GENOMIC DNA]</scope>
    <source>
        <strain evidence="2 3">HHB10207 ss-3</strain>
    </source>
</reference>
<proteinExistence type="predicted"/>
<name>A0A166HDN9_9AGAM</name>
<keyword evidence="1" id="KW-0175">Coiled coil</keyword>
<dbReference type="AlphaFoldDB" id="A0A166HDN9"/>
<feature type="coiled-coil region" evidence="1">
    <location>
        <begin position="40"/>
        <end position="118"/>
    </location>
</feature>
<sequence length="220" mass="24677">MSSQTTRTKRPSTRNAVLADDLGVLTEGSDSTEYGLRQQLLEKDKQNDKLSDRIHELQEQLAQRPSLEDVMKLRREYQNLDLLLQGTQRENERCMAELERAKTREKLLEKELANLVGDNWQTNLGLSPGPAAVRSSHAPRMRQFGFQAETSEPASPPIEGEVNPTGMQSAQLEHLENIRMLVLGMDQKLSSRADTLEKLVQRADSELAKVKQASVALQGS</sequence>
<organism evidence="2 3">
    <name type="scientific">Sistotremastrum suecicum HHB10207 ss-3</name>
    <dbReference type="NCBI Taxonomy" id="1314776"/>
    <lineage>
        <taxon>Eukaryota</taxon>
        <taxon>Fungi</taxon>
        <taxon>Dikarya</taxon>
        <taxon>Basidiomycota</taxon>
        <taxon>Agaricomycotina</taxon>
        <taxon>Agaricomycetes</taxon>
        <taxon>Sistotremastrales</taxon>
        <taxon>Sistotremastraceae</taxon>
        <taxon>Sistotremastrum</taxon>
    </lineage>
</organism>
<dbReference type="OrthoDB" id="3363533at2759"/>
<gene>
    <name evidence="2" type="ORF">SISSUDRAFT_1116865</name>
</gene>
<evidence type="ECO:0000313" key="3">
    <source>
        <dbReference type="Proteomes" id="UP000076798"/>
    </source>
</evidence>
<evidence type="ECO:0000313" key="2">
    <source>
        <dbReference type="EMBL" id="KZT42605.1"/>
    </source>
</evidence>
<keyword evidence="3" id="KW-1185">Reference proteome</keyword>
<dbReference type="Proteomes" id="UP000076798">
    <property type="component" value="Unassembled WGS sequence"/>
</dbReference>
<accession>A0A166HDN9</accession>
<protein>
    <submittedName>
        <fullName evidence="2">Uncharacterized protein</fullName>
    </submittedName>
</protein>
<evidence type="ECO:0000256" key="1">
    <source>
        <dbReference type="SAM" id="Coils"/>
    </source>
</evidence>
<dbReference type="EMBL" id="KV428012">
    <property type="protein sequence ID" value="KZT42605.1"/>
    <property type="molecule type" value="Genomic_DNA"/>
</dbReference>